<evidence type="ECO:0000313" key="2">
    <source>
        <dbReference type="Proteomes" id="UP000324800"/>
    </source>
</evidence>
<comment type="caution">
    <text evidence="1">The sequence shown here is derived from an EMBL/GenBank/DDBJ whole genome shotgun (WGS) entry which is preliminary data.</text>
</comment>
<name>A0A5J4TMA0_9EUKA</name>
<feature type="non-terminal residue" evidence="1">
    <location>
        <position position="1"/>
    </location>
</feature>
<dbReference type="OrthoDB" id="190846at2759"/>
<protein>
    <submittedName>
        <fullName evidence="1">Uncharacterized protein</fullName>
    </submittedName>
</protein>
<dbReference type="AlphaFoldDB" id="A0A5J4TMA0"/>
<gene>
    <name evidence="1" type="ORF">EZS28_045867</name>
</gene>
<dbReference type="Proteomes" id="UP000324800">
    <property type="component" value="Unassembled WGS sequence"/>
</dbReference>
<reference evidence="1 2" key="1">
    <citation type="submission" date="2019-03" db="EMBL/GenBank/DDBJ databases">
        <title>Single cell metagenomics reveals metabolic interactions within the superorganism composed of flagellate Streblomastix strix and complex community of Bacteroidetes bacteria on its surface.</title>
        <authorList>
            <person name="Treitli S.C."/>
            <person name="Kolisko M."/>
            <person name="Husnik F."/>
            <person name="Keeling P."/>
            <person name="Hampl V."/>
        </authorList>
    </citation>
    <scope>NUCLEOTIDE SEQUENCE [LARGE SCALE GENOMIC DNA]</scope>
    <source>
        <strain evidence="1">ST1C</strain>
    </source>
</reference>
<evidence type="ECO:0000313" key="1">
    <source>
        <dbReference type="EMBL" id="KAA6358605.1"/>
    </source>
</evidence>
<proteinExistence type="predicted"/>
<sequence>DLSTIVATVEIVSQKNDNNENNKETTSTVYPISVKNITWMFDTTGRENQAETVRQMQTIINEPPYAPNVKVYLHFGSGLGTPISVKYKGKHSSEMEI</sequence>
<accession>A0A5J4TMA0</accession>
<dbReference type="EMBL" id="SNRW01029611">
    <property type="protein sequence ID" value="KAA6358605.1"/>
    <property type="molecule type" value="Genomic_DNA"/>
</dbReference>
<organism evidence="1 2">
    <name type="scientific">Streblomastix strix</name>
    <dbReference type="NCBI Taxonomy" id="222440"/>
    <lineage>
        <taxon>Eukaryota</taxon>
        <taxon>Metamonada</taxon>
        <taxon>Preaxostyla</taxon>
        <taxon>Oxymonadida</taxon>
        <taxon>Streblomastigidae</taxon>
        <taxon>Streblomastix</taxon>
    </lineage>
</organism>